<keyword evidence="5" id="KW-0813">Transport</keyword>
<keyword evidence="12 17" id="KW-0496">Mitochondrion</keyword>
<evidence type="ECO:0000256" key="12">
    <source>
        <dbReference type="ARBA" id="ARBA00023128"/>
    </source>
</evidence>
<evidence type="ECO:0000256" key="11">
    <source>
        <dbReference type="ARBA" id="ARBA00023027"/>
    </source>
</evidence>
<dbReference type="PANTHER" id="PTHR11435">
    <property type="entry name" value="NADH UBIQUINONE OXIDOREDUCTASE SUBUNIT ND6"/>
    <property type="match status" value="1"/>
</dbReference>
<dbReference type="PANTHER" id="PTHR11435:SF1">
    <property type="entry name" value="NADH-UBIQUINONE OXIDOREDUCTASE CHAIN 6"/>
    <property type="match status" value="1"/>
</dbReference>
<sequence length="172" mass="19796">MTLMFIISLVILSSIFFISNNPLSLGLTLIFQTIMVGLMLGNLSKSFWFFYILIMIFIGGMLILFIYVTSIFPNEKFSFSQTTMFKWIVTTTVLILLGFIYSKYFNISLNLVDAKISFKMTENLITSHSTKIMFSNMNSLIIFLVSYLFYCMIVVIKITSNSTGPIRMMNYV</sequence>
<dbReference type="GO" id="GO:0008137">
    <property type="term" value="F:NADH dehydrogenase (ubiquinone) activity"/>
    <property type="evidence" value="ECO:0007669"/>
    <property type="project" value="UniProtKB-EC"/>
</dbReference>
<feature type="transmembrane region" description="Helical" evidence="16">
    <location>
        <begin position="84"/>
        <end position="102"/>
    </location>
</feature>
<evidence type="ECO:0000256" key="1">
    <source>
        <dbReference type="ARBA" id="ARBA00004225"/>
    </source>
</evidence>
<accession>A0A8K1ZG37</accession>
<dbReference type="GO" id="GO:0031966">
    <property type="term" value="C:mitochondrial membrane"/>
    <property type="evidence" value="ECO:0007669"/>
    <property type="project" value="UniProtKB-SubCell"/>
</dbReference>
<keyword evidence="9" id="KW-0249">Electron transport</keyword>
<evidence type="ECO:0000256" key="8">
    <source>
        <dbReference type="ARBA" id="ARBA00022967"/>
    </source>
</evidence>
<keyword evidence="13 16" id="KW-0472">Membrane</keyword>
<proteinExistence type="inferred from homology"/>
<evidence type="ECO:0000256" key="13">
    <source>
        <dbReference type="ARBA" id="ARBA00023136"/>
    </source>
</evidence>
<organism evidence="17">
    <name type="scientific">Nepiomorpha sp. NespEL</name>
    <dbReference type="NCBI Taxonomy" id="1940904"/>
    <lineage>
        <taxon>Eukaryota</taxon>
        <taxon>Metazoa</taxon>
        <taxon>Ecdysozoa</taxon>
        <taxon>Arthropoda</taxon>
        <taxon>Hexapoda</taxon>
        <taxon>Insecta</taxon>
        <taxon>Pterygota</taxon>
        <taxon>Neoptera</taxon>
        <taxon>Paraneoptera</taxon>
        <taxon>Psocodea</taxon>
        <taxon>Psocomorpha</taxon>
        <taxon>Homilopsocidea</taxon>
        <taxon>Elipsocoidea</taxon>
        <taxon>Elipsocidae</taxon>
        <taxon>Nepiomorpha</taxon>
    </lineage>
</organism>
<reference evidence="17" key="1">
    <citation type="submission" date="2021-05" db="EMBL/GenBank/DDBJ databases">
        <title>Mitochondrial genomes within bark lice (Insecta: Psocodea: Psocomorpha) reveal novel gene rearrangements containing phylogenetic signal.</title>
        <authorList>
            <person name="Saenz Manchola O.F."/>
            <person name="Virrueta Herrera S."/>
            <person name="D'alessio L.M."/>
            <person name="Yoshizawa K."/>
            <person name="Garcia Aldrete A.N."/>
            <person name="Johnson K.P."/>
        </authorList>
    </citation>
    <scope>NUCLEOTIDE SEQUENCE</scope>
</reference>
<comment type="subcellular location">
    <subcellularLocation>
        <location evidence="1">Mitochondrion membrane</location>
        <topology evidence="1">Multi-pass membrane protein</topology>
    </subcellularLocation>
</comment>
<dbReference type="InterPro" id="IPR050269">
    <property type="entry name" value="ComplexI_Subunit6"/>
</dbReference>
<dbReference type="AlphaFoldDB" id="A0A8K1ZG37"/>
<dbReference type="EC" id="7.1.1.2" evidence="3"/>
<feature type="transmembrane region" description="Helical" evidence="16">
    <location>
        <begin position="140"/>
        <end position="159"/>
    </location>
</feature>
<keyword evidence="7 16" id="KW-0812">Transmembrane</keyword>
<name>A0A8K1ZG37_9NEOP</name>
<dbReference type="EMBL" id="MZ274206">
    <property type="protein sequence ID" value="UGS80487.1"/>
    <property type="molecule type" value="Genomic_DNA"/>
</dbReference>
<keyword evidence="11" id="KW-0520">NAD</keyword>
<comment type="similarity">
    <text evidence="2">Belongs to the complex I subunit 6 family.</text>
</comment>
<evidence type="ECO:0000256" key="5">
    <source>
        <dbReference type="ARBA" id="ARBA00022448"/>
    </source>
</evidence>
<evidence type="ECO:0000256" key="10">
    <source>
        <dbReference type="ARBA" id="ARBA00022989"/>
    </source>
</evidence>
<keyword evidence="6" id="KW-0679">Respiratory chain</keyword>
<evidence type="ECO:0000256" key="4">
    <source>
        <dbReference type="ARBA" id="ARBA00021095"/>
    </source>
</evidence>
<evidence type="ECO:0000256" key="3">
    <source>
        <dbReference type="ARBA" id="ARBA00012944"/>
    </source>
</evidence>
<keyword evidence="8" id="KW-1278">Translocase</keyword>
<evidence type="ECO:0000256" key="2">
    <source>
        <dbReference type="ARBA" id="ARBA00005698"/>
    </source>
</evidence>
<evidence type="ECO:0000256" key="14">
    <source>
        <dbReference type="ARBA" id="ARBA00031019"/>
    </source>
</evidence>
<evidence type="ECO:0000313" key="17">
    <source>
        <dbReference type="EMBL" id="UGS80487.1"/>
    </source>
</evidence>
<evidence type="ECO:0000256" key="15">
    <source>
        <dbReference type="ARBA" id="ARBA00049551"/>
    </source>
</evidence>
<feature type="transmembrane region" description="Helical" evidence="16">
    <location>
        <begin position="50"/>
        <end position="72"/>
    </location>
</feature>
<evidence type="ECO:0000256" key="9">
    <source>
        <dbReference type="ARBA" id="ARBA00022982"/>
    </source>
</evidence>
<comment type="catalytic activity">
    <reaction evidence="15">
        <text>a ubiquinone + NADH + 5 H(+)(in) = a ubiquinol + NAD(+) + 4 H(+)(out)</text>
        <dbReference type="Rhea" id="RHEA:29091"/>
        <dbReference type="Rhea" id="RHEA-COMP:9565"/>
        <dbReference type="Rhea" id="RHEA-COMP:9566"/>
        <dbReference type="ChEBI" id="CHEBI:15378"/>
        <dbReference type="ChEBI" id="CHEBI:16389"/>
        <dbReference type="ChEBI" id="CHEBI:17976"/>
        <dbReference type="ChEBI" id="CHEBI:57540"/>
        <dbReference type="ChEBI" id="CHEBI:57945"/>
        <dbReference type="EC" id="7.1.1.2"/>
    </reaction>
</comment>
<keyword evidence="10 16" id="KW-1133">Transmembrane helix</keyword>
<evidence type="ECO:0000256" key="7">
    <source>
        <dbReference type="ARBA" id="ARBA00022692"/>
    </source>
</evidence>
<geneLocation type="mitochondrion" evidence="17"/>
<gene>
    <name evidence="17" type="primary">ND6</name>
</gene>
<protein>
    <recommendedName>
        <fullName evidence="4">NADH-ubiquinone oxidoreductase chain 6</fullName>
        <ecNumber evidence="3">7.1.1.2</ecNumber>
    </recommendedName>
    <alternativeName>
        <fullName evidence="14">NADH dehydrogenase subunit 6</fullName>
    </alternativeName>
</protein>
<evidence type="ECO:0000256" key="6">
    <source>
        <dbReference type="ARBA" id="ARBA00022660"/>
    </source>
</evidence>
<evidence type="ECO:0000256" key="16">
    <source>
        <dbReference type="SAM" id="Phobius"/>
    </source>
</evidence>